<gene>
    <name evidence="10" type="ORF">Asru_0027_04</name>
</gene>
<comment type="caution">
    <text evidence="10">The sequence shown here is derived from an EMBL/GenBank/DDBJ whole genome shotgun (WGS) entry which is preliminary data.</text>
</comment>
<evidence type="ECO:0000256" key="4">
    <source>
        <dbReference type="ARBA" id="ARBA00049164"/>
    </source>
</evidence>
<evidence type="ECO:0000259" key="9">
    <source>
        <dbReference type="Pfam" id="PF25137"/>
    </source>
</evidence>
<evidence type="ECO:0000256" key="2">
    <source>
        <dbReference type="ARBA" id="ARBA00007358"/>
    </source>
</evidence>
<feature type="domain" description="Fe-containing alcohol dehydrogenase-like C-terminal" evidence="9">
    <location>
        <begin position="188"/>
        <end position="385"/>
    </location>
</feature>
<proteinExistence type="inferred from homology"/>
<dbReference type="InterPro" id="IPR001670">
    <property type="entry name" value="ADH_Fe/GldA"/>
</dbReference>
<evidence type="ECO:0000256" key="3">
    <source>
        <dbReference type="ARBA" id="ARBA00023002"/>
    </source>
</evidence>
<dbReference type="CDD" id="cd08194">
    <property type="entry name" value="Fe-ADH-like"/>
    <property type="match status" value="1"/>
</dbReference>
<dbReference type="GO" id="GO:0046872">
    <property type="term" value="F:metal ion binding"/>
    <property type="evidence" value="ECO:0007669"/>
    <property type="project" value="InterPro"/>
</dbReference>
<evidence type="ECO:0000256" key="6">
    <source>
        <dbReference type="ARBA" id="ARBA00074848"/>
    </source>
</evidence>
<keyword evidence="11" id="KW-1185">Reference proteome</keyword>
<evidence type="ECO:0000313" key="11">
    <source>
        <dbReference type="Proteomes" id="UP000032680"/>
    </source>
</evidence>
<organism evidence="10 11">
    <name type="scientific">Acidisphaera rubrifaciens HS-AP3</name>
    <dbReference type="NCBI Taxonomy" id="1231350"/>
    <lineage>
        <taxon>Bacteria</taxon>
        <taxon>Pseudomonadati</taxon>
        <taxon>Pseudomonadota</taxon>
        <taxon>Alphaproteobacteria</taxon>
        <taxon>Acetobacterales</taxon>
        <taxon>Acetobacteraceae</taxon>
        <taxon>Acidisphaera</taxon>
    </lineage>
</organism>
<dbReference type="PANTHER" id="PTHR11496">
    <property type="entry name" value="ALCOHOL DEHYDROGENASE"/>
    <property type="match status" value="1"/>
</dbReference>
<keyword evidence="3" id="KW-0560">Oxidoreductase</keyword>
<comment type="similarity">
    <text evidence="2">Belongs to the iron-containing alcohol dehydrogenase family.</text>
</comment>
<evidence type="ECO:0000256" key="5">
    <source>
        <dbReference type="ARBA" id="ARBA00049243"/>
    </source>
</evidence>
<dbReference type="FunFam" id="1.20.1090.10:FF:000001">
    <property type="entry name" value="Aldehyde-alcohol dehydrogenase"/>
    <property type="match status" value="1"/>
</dbReference>
<reference evidence="10 11" key="1">
    <citation type="submission" date="2012-11" db="EMBL/GenBank/DDBJ databases">
        <title>Whole genome sequence of Acidisphaera rubrifaciens HS-AP3.</title>
        <authorList>
            <person name="Azuma Y."/>
            <person name="Higashiura N."/>
            <person name="Hirakawa H."/>
            <person name="Matsushita K."/>
        </authorList>
    </citation>
    <scope>NUCLEOTIDE SEQUENCE [LARGE SCALE GENOMIC DNA]</scope>
    <source>
        <strain evidence="10 11">HS-AP3</strain>
    </source>
</reference>
<dbReference type="PANTHER" id="PTHR11496:SF102">
    <property type="entry name" value="ALCOHOL DEHYDROGENASE 4"/>
    <property type="match status" value="1"/>
</dbReference>
<evidence type="ECO:0000313" key="10">
    <source>
        <dbReference type="EMBL" id="GAN75942.1"/>
    </source>
</evidence>
<name>A0A0D6P2P7_9PROT</name>
<dbReference type="AlphaFoldDB" id="A0A0D6P2P7"/>
<dbReference type="InterPro" id="IPR056798">
    <property type="entry name" value="ADH_Fe_C"/>
</dbReference>
<feature type="domain" description="Alcohol dehydrogenase iron-type/glycerol dehydrogenase GldA" evidence="8">
    <location>
        <begin position="9"/>
        <end position="176"/>
    </location>
</feature>
<evidence type="ECO:0000256" key="1">
    <source>
        <dbReference type="ARBA" id="ARBA00001962"/>
    </source>
</evidence>
<dbReference type="Pfam" id="PF25137">
    <property type="entry name" value="ADH_Fe_C"/>
    <property type="match status" value="1"/>
</dbReference>
<comment type="cofactor">
    <cofactor evidence="1">
        <name>Fe cation</name>
        <dbReference type="ChEBI" id="CHEBI:24875"/>
    </cofactor>
</comment>
<accession>A0A0D6P2P7</accession>
<comment type="catalytic activity">
    <reaction evidence="5">
        <text>a primary alcohol + NAD(+) = an aldehyde + NADH + H(+)</text>
        <dbReference type="Rhea" id="RHEA:10736"/>
        <dbReference type="ChEBI" id="CHEBI:15378"/>
        <dbReference type="ChEBI" id="CHEBI:15734"/>
        <dbReference type="ChEBI" id="CHEBI:17478"/>
        <dbReference type="ChEBI" id="CHEBI:57540"/>
        <dbReference type="ChEBI" id="CHEBI:57945"/>
        <dbReference type="EC" id="1.1.1.1"/>
    </reaction>
</comment>
<dbReference type="FunFam" id="3.40.50.1970:FF:000003">
    <property type="entry name" value="Alcohol dehydrogenase, iron-containing"/>
    <property type="match status" value="1"/>
</dbReference>
<sequence>MGVIQFAAPRAMVVGGGTAAQIADVLRRFGLSRPLIVTDPFMVSSGLIDAVRAPLAAAGIGHAVFSDTVPDPTDTVVEAGMAALAGGGFDCLIGFGGGSPIDTAKAMAILAAGGGRMRDYKVPAAADGPGLPVIAVPTTAGTGSECTRFTVITDTERSEKMLIAGLAALPLAAIVDYELTYGLPKRTTADTGIDSLTHALEAYVSQRANPFSDALALSAMALIGRHLRTAYAEPRNAAAREGMMLGATQAGLAFSNASVALVHGMSRPIGAHFHVPHGLSNAMLLPAVTRYSIDGAAARYATAARAIGFAGAGDDDAAACAKLVDGLAALNRDLDVPSPRAYGIAEADWHGRMSLMADQALASGSPGNNPRVPDAAAIVGLYREVWEDSFRNR</sequence>
<protein>
    <recommendedName>
        <fullName evidence="6">Alcohol dehydrogenase 2</fullName>
    </recommendedName>
    <alternativeName>
        <fullName evidence="7">Alcohol dehydrogenase II</fullName>
    </alternativeName>
</protein>
<dbReference type="EMBL" id="BANB01000027">
    <property type="protein sequence ID" value="GAN75942.1"/>
    <property type="molecule type" value="Genomic_DNA"/>
</dbReference>
<evidence type="ECO:0000256" key="7">
    <source>
        <dbReference type="ARBA" id="ARBA00076680"/>
    </source>
</evidence>
<dbReference type="RefSeq" id="WP_048859697.1">
    <property type="nucleotide sequence ID" value="NZ_BANB01000027.1"/>
</dbReference>
<dbReference type="Proteomes" id="UP000032680">
    <property type="component" value="Unassembled WGS sequence"/>
</dbReference>
<dbReference type="SUPFAM" id="SSF56796">
    <property type="entry name" value="Dehydroquinate synthase-like"/>
    <property type="match status" value="1"/>
</dbReference>
<dbReference type="Gene3D" id="3.40.50.1970">
    <property type="match status" value="1"/>
</dbReference>
<dbReference type="InterPro" id="IPR039697">
    <property type="entry name" value="Alcohol_dehydrogenase_Fe"/>
</dbReference>
<evidence type="ECO:0000259" key="8">
    <source>
        <dbReference type="Pfam" id="PF00465"/>
    </source>
</evidence>
<dbReference type="Gene3D" id="1.20.1090.10">
    <property type="entry name" value="Dehydroquinate synthase-like - alpha domain"/>
    <property type="match status" value="1"/>
</dbReference>
<dbReference type="Pfam" id="PF00465">
    <property type="entry name" value="Fe-ADH"/>
    <property type="match status" value="1"/>
</dbReference>
<dbReference type="GO" id="GO:0004022">
    <property type="term" value="F:alcohol dehydrogenase (NAD+) activity"/>
    <property type="evidence" value="ECO:0007669"/>
    <property type="project" value="UniProtKB-EC"/>
</dbReference>
<dbReference type="OrthoDB" id="9815791at2"/>
<comment type="catalytic activity">
    <reaction evidence="4">
        <text>a secondary alcohol + NAD(+) = a ketone + NADH + H(+)</text>
        <dbReference type="Rhea" id="RHEA:10740"/>
        <dbReference type="ChEBI" id="CHEBI:15378"/>
        <dbReference type="ChEBI" id="CHEBI:17087"/>
        <dbReference type="ChEBI" id="CHEBI:35681"/>
        <dbReference type="ChEBI" id="CHEBI:57540"/>
        <dbReference type="ChEBI" id="CHEBI:57945"/>
        <dbReference type="EC" id="1.1.1.1"/>
    </reaction>
</comment>